<dbReference type="EMBL" id="GITU01005738">
    <property type="protein sequence ID" value="MBC1174441.1"/>
    <property type="molecule type" value="Transcribed_RNA"/>
</dbReference>
<dbReference type="InterPro" id="IPR040064">
    <property type="entry name" value="MoaA-like"/>
</dbReference>
<dbReference type="VEuPathDB" id="VectorBase:LLONM1_000519"/>
<dbReference type="GO" id="GO:0046872">
    <property type="term" value="F:metal ion binding"/>
    <property type="evidence" value="ECO:0007669"/>
    <property type="project" value="UniProtKB-KW"/>
</dbReference>
<dbReference type="CDD" id="cd01420">
    <property type="entry name" value="MoaC_PE"/>
    <property type="match status" value="1"/>
</dbReference>
<dbReference type="EMBL" id="AJWK01031413">
    <property type="status" value="NOT_ANNOTATED_CDS"/>
    <property type="molecule type" value="Genomic_DNA"/>
</dbReference>
<dbReference type="InterPro" id="IPR007197">
    <property type="entry name" value="rSAM"/>
</dbReference>
<dbReference type="InterPro" id="IPR047594">
    <property type="entry name" value="MoaC_bact/euk"/>
</dbReference>
<dbReference type="InterPro" id="IPR058240">
    <property type="entry name" value="rSAM_sf"/>
</dbReference>
<keyword evidence="13" id="KW-0408">Iron</keyword>
<dbReference type="Gene3D" id="3.20.20.70">
    <property type="entry name" value="Aldolase class I"/>
    <property type="match status" value="1"/>
</dbReference>
<evidence type="ECO:0000256" key="19">
    <source>
        <dbReference type="ARBA" id="ARBA00054222"/>
    </source>
</evidence>
<evidence type="ECO:0000256" key="8">
    <source>
        <dbReference type="ARBA" id="ARBA00015273"/>
    </source>
</evidence>
<dbReference type="EC" id="4.6.1.17" evidence="7"/>
<protein>
    <recommendedName>
        <fullName evidence="8">Molybdenum cofactor biosynthesis protein 1</fullName>
        <ecNumber evidence="6">4.1.99.22</ecNumber>
        <ecNumber evidence="7">4.6.1.17</ecNumber>
    </recommendedName>
</protein>
<dbReference type="GO" id="GO:0061799">
    <property type="term" value="F:cyclic pyranopterin monophosphate synthase activity"/>
    <property type="evidence" value="ECO:0007669"/>
    <property type="project" value="UniProtKB-EC"/>
</dbReference>
<evidence type="ECO:0000256" key="11">
    <source>
        <dbReference type="ARBA" id="ARBA00022723"/>
    </source>
</evidence>
<dbReference type="EC" id="4.1.99.22" evidence="6"/>
<dbReference type="HAMAP" id="MF_01224_B">
    <property type="entry name" value="MoaC_B"/>
    <property type="match status" value="1"/>
</dbReference>
<evidence type="ECO:0000313" key="23">
    <source>
        <dbReference type="EnsemblMetazoa" id="LLOJ009172-PA"/>
    </source>
</evidence>
<evidence type="ECO:0000256" key="13">
    <source>
        <dbReference type="ARBA" id="ARBA00023004"/>
    </source>
</evidence>
<evidence type="ECO:0000256" key="15">
    <source>
        <dbReference type="ARBA" id="ARBA00023134"/>
    </source>
</evidence>
<keyword evidence="12" id="KW-0547">Nucleotide-binding</keyword>
<dbReference type="InterPro" id="IPR006638">
    <property type="entry name" value="Elp3/MiaA/NifB-like_rSAM"/>
</dbReference>
<dbReference type="Proteomes" id="UP000092461">
    <property type="component" value="Unassembled WGS sequence"/>
</dbReference>
<dbReference type="PANTHER" id="PTHR22960">
    <property type="entry name" value="MOLYBDOPTERIN COFACTOR SYNTHESIS PROTEIN A"/>
    <property type="match status" value="1"/>
</dbReference>
<evidence type="ECO:0000313" key="24">
    <source>
        <dbReference type="Proteomes" id="UP000092461"/>
    </source>
</evidence>
<sequence>MFRPLGSRLGAVGYIQRSCRSLFVGAPPVASETVREVPTLTDTFGRNHTYLRISLTERCNLRCQYCMPEEGVQLTRREELLSTEEMFKLAELFVREGVRKIRLTGGEPTVRKDIVDIVGGLKKIPQLESVSITTNALILTRILVPLQRAGLDGLNISLDSLIPGKFERITRRKGFERVIAGIDLAIQLGYRPKVNCVVMKGLNEEEIVDFVAFTQDRNVDVRFIEYMPFTGNKWETDKMVSFRDMMTRIKEKFPDFHALPNGPNDTSKAFKVPTFAGQVGFITSMTEHFCGTCNRLRITADGNLKVCLFGNTEISLRDALRGGCSESDLIAMISAAVNRKKKQHAGGAPQLDGMVRDLLAVQRVNVHGLRFMSTGSLSHVTPEGKAKMVDVSGKSVSQREARARAVVAVGPQIAHLIRSNEIRKGDVLSVSKIAAILASKRTSEIIPLCHNIPLSLVDVTTKLNTQTNEVIVESLVRCDGKTGVEMEALTAVTVAALTIYDMCKAVSHDIVIRDVMLVAKSGGKSDFARREEPKEELKTITLKYNRSPAEEKDEHSPMAPRGAPQLDGMVRDLLAVQRVNVHGLRFMSTGSLSHVTPEGKAKMVDVSGKSVSQREARARAVVAIAAILASKRTSEIIPLCHNIPLSLVDVTTKLNTQTNEVIVESLVRCDGKTGVEMEALTAVTVAALTIYDMCKAVSHDIVIRDVMLVAKSGGKSDFARREEPKEELKTITLKYNRSPAEEKDERFYPTPI</sequence>
<evidence type="ECO:0000256" key="14">
    <source>
        <dbReference type="ARBA" id="ARBA00023014"/>
    </source>
</evidence>
<dbReference type="HAMAP" id="MF_01225_B">
    <property type="entry name" value="MoaA_B"/>
    <property type="match status" value="1"/>
</dbReference>
<keyword evidence="24" id="KW-1185">Reference proteome</keyword>
<evidence type="ECO:0000313" key="22">
    <source>
        <dbReference type="EMBL" id="MBC1174441.1"/>
    </source>
</evidence>
<evidence type="ECO:0000256" key="4">
    <source>
        <dbReference type="ARBA" id="ARBA00008484"/>
    </source>
</evidence>
<dbReference type="NCBIfam" id="TIGR02666">
    <property type="entry name" value="moaA"/>
    <property type="match status" value="1"/>
</dbReference>
<evidence type="ECO:0000256" key="12">
    <source>
        <dbReference type="ARBA" id="ARBA00022741"/>
    </source>
</evidence>
<dbReference type="CDD" id="cd01335">
    <property type="entry name" value="Radical_SAM"/>
    <property type="match status" value="1"/>
</dbReference>
<dbReference type="Pfam" id="PF01967">
    <property type="entry name" value="MoaC"/>
    <property type="match status" value="2"/>
</dbReference>
<dbReference type="InterPro" id="IPR023045">
    <property type="entry name" value="MoaC"/>
</dbReference>
<dbReference type="Pfam" id="PF06463">
    <property type="entry name" value="Mob_synth_C"/>
    <property type="match status" value="1"/>
</dbReference>
<dbReference type="InterPro" id="IPR013483">
    <property type="entry name" value="MoaA"/>
</dbReference>
<reference evidence="22" key="2">
    <citation type="journal article" date="2020" name="BMC">
        <title>Leishmania infection induces a limited differential gene expression in the sand fly midgut.</title>
        <authorList>
            <person name="Coutinho-Abreu I.V."/>
            <person name="Serafim T.D."/>
            <person name="Meneses C."/>
            <person name="Kamhawi S."/>
            <person name="Oliveira F."/>
            <person name="Valenzuela J.G."/>
        </authorList>
    </citation>
    <scope>NUCLEOTIDE SEQUENCE</scope>
    <source>
        <strain evidence="22">Jacobina</strain>
        <tissue evidence="22">Midgut</tissue>
    </source>
</reference>
<comment type="subunit">
    <text evidence="20">Isoform MOCS1A and isoform MOCS1B probably form a heterooligomer.</text>
</comment>
<evidence type="ECO:0000256" key="9">
    <source>
        <dbReference type="ARBA" id="ARBA00022485"/>
    </source>
</evidence>
<dbReference type="GO" id="GO:0005525">
    <property type="term" value="F:GTP binding"/>
    <property type="evidence" value="ECO:0007669"/>
    <property type="project" value="UniProtKB-KW"/>
</dbReference>
<dbReference type="InterPro" id="IPR036522">
    <property type="entry name" value="MoaC_sf"/>
</dbReference>
<evidence type="ECO:0000256" key="2">
    <source>
        <dbReference type="ARBA" id="ARBA00001966"/>
    </source>
</evidence>
<evidence type="ECO:0000259" key="21">
    <source>
        <dbReference type="PROSITE" id="PS51918"/>
    </source>
</evidence>
<proteinExistence type="inferred from homology"/>
<dbReference type="SFLD" id="SFLDG01383">
    <property type="entry name" value="cyclic_pyranopterin_phosphate"/>
    <property type="match status" value="1"/>
</dbReference>
<reference evidence="23" key="3">
    <citation type="submission" date="2020-05" db="UniProtKB">
        <authorList>
            <consortium name="EnsemblMetazoa"/>
        </authorList>
    </citation>
    <scope>IDENTIFICATION</scope>
    <source>
        <strain evidence="23">Jacobina</strain>
    </source>
</reference>
<evidence type="ECO:0000256" key="5">
    <source>
        <dbReference type="ARBA" id="ARBA00009862"/>
    </source>
</evidence>
<feature type="domain" description="Radical SAM core" evidence="21">
    <location>
        <begin position="43"/>
        <end position="255"/>
    </location>
</feature>
<keyword evidence="17" id="KW-0456">Lyase</keyword>
<evidence type="ECO:0000256" key="3">
    <source>
        <dbReference type="ARBA" id="ARBA00005046"/>
    </source>
</evidence>
<dbReference type="InterPro" id="IPR013785">
    <property type="entry name" value="Aldolase_TIM"/>
</dbReference>
<comment type="catalytic activity">
    <reaction evidence="1">
        <text>(8S)-3',8-cyclo-7,8-dihydroguanosine 5'-triphosphate = cyclic pyranopterin phosphate + diphosphate</text>
        <dbReference type="Rhea" id="RHEA:49580"/>
        <dbReference type="ChEBI" id="CHEBI:33019"/>
        <dbReference type="ChEBI" id="CHEBI:59648"/>
        <dbReference type="ChEBI" id="CHEBI:131766"/>
        <dbReference type="EC" id="4.6.1.17"/>
    </reaction>
</comment>
<organism evidence="23 24">
    <name type="scientific">Lutzomyia longipalpis</name>
    <name type="common">Sand fly</name>
    <dbReference type="NCBI Taxonomy" id="7200"/>
    <lineage>
        <taxon>Eukaryota</taxon>
        <taxon>Metazoa</taxon>
        <taxon>Ecdysozoa</taxon>
        <taxon>Arthropoda</taxon>
        <taxon>Hexapoda</taxon>
        <taxon>Insecta</taxon>
        <taxon>Pterygota</taxon>
        <taxon>Neoptera</taxon>
        <taxon>Endopterygota</taxon>
        <taxon>Diptera</taxon>
        <taxon>Nematocera</taxon>
        <taxon>Psychodoidea</taxon>
        <taxon>Psychodidae</taxon>
        <taxon>Lutzomyia</taxon>
        <taxon>Lutzomyia</taxon>
    </lineage>
</organism>
<keyword evidence="10" id="KW-0949">S-adenosyl-L-methionine</keyword>
<dbReference type="InterPro" id="IPR050105">
    <property type="entry name" value="MoCo_biosynth_MoaA/MoaC"/>
</dbReference>
<keyword evidence="14" id="KW-0411">Iron-sulfur</keyword>
<dbReference type="GO" id="GO:0006777">
    <property type="term" value="P:Mo-molybdopterin cofactor biosynthetic process"/>
    <property type="evidence" value="ECO:0007669"/>
    <property type="project" value="UniProtKB-KW"/>
</dbReference>
<dbReference type="AlphaFoldDB" id="A0A1B0CVY7"/>
<dbReference type="InterPro" id="IPR000385">
    <property type="entry name" value="MoaA_NifB_PqqE_Fe-S-bd_CS"/>
</dbReference>
<dbReference type="Gene3D" id="3.30.70.640">
    <property type="entry name" value="Molybdopterin cofactor biosynthesis C (MoaC) domain"/>
    <property type="match status" value="3"/>
</dbReference>
<dbReference type="SUPFAM" id="SSF102114">
    <property type="entry name" value="Radical SAM enzymes"/>
    <property type="match status" value="1"/>
</dbReference>
<dbReference type="EnsemblMetazoa" id="LLOJ009172-RA">
    <property type="protein sequence ID" value="LLOJ009172-PA"/>
    <property type="gene ID" value="LLOJ009172"/>
</dbReference>
<evidence type="ECO:0000256" key="10">
    <source>
        <dbReference type="ARBA" id="ARBA00022691"/>
    </source>
</evidence>
<evidence type="ECO:0000256" key="6">
    <source>
        <dbReference type="ARBA" id="ARBA00012167"/>
    </source>
</evidence>
<dbReference type="VEuPathDB" id="VectorBase:LLOJ009172"/>
<evidence type="ECO:0000256" key="20">
    <source>
        <dbReference type="ARBA" id="ARBA00063038"/>
    </source>
</evidence>
<dbReference type="SUPFAM" id="SSF55040">
    <property type="entry name" value="Molybdenum cofactor biosynthesis protein C, MoaC"/>
    <property type="match status" value="2"/>
</dbReference>
<dbReference type="InterPro" id="IPR002820">
    <property type="entry name" value="Mopterin_CF_biosynth-C_dom"/>
</dbReference>
<dbReference type="SFLD" id="SFLDG01386">
    <property type="entry name" value="main_SPASM_domain-containing"/>
    <property type="match status" value="1"/>
</dbReference>
<accession>A0A1B0CVY7</accession>
<keyword evidence="9" id="KW-0004">4Fe-4S</keyword>
<comment type="cofactor">
    <cofactor evidence="2">
        <name>[4Fe-4S] cluster</name>
        <dbReference type="ChEBI" id="CHEBI:49883"/>
    </cofactor>
</comment>
<comment type="function">
    <text evidence="19">Isoform MOCS1A and isoform MOCS1B probably form a complex that catalyzes the conversion of 5'-GTP to cyclic pyranopterin monophosphate (cPMP). MOCS1A catalyzes the cyclization of GTP to (8S)-3',8-cyclo-7,8-dihydroguanosine 5'-triphosphate and MOCS1B catalyzes the subsequent conversion of (8S)-3',8-cyclo-7,8-dihydroguanosine 5'-triphosphate to cPMP.</text>
</comment>
<reference evidence="24" key="1">
    <citation type="submission" date="2012-05" db="EMBL/GenBank/DDBJ databases">
        <title>Whole Genome Assembly of Lutzomyia longipalpis.</title>
        <authorList>
            <person name="Richards S."/>
            <person name="Qu C."/>
            <person name="Dillon R."/>
            <person name="Worley K."/>
            <person name="Scherer S."/>
            <person name="Batterton M."/>
            <person name="Taylor A."/>
            <person name="Hawes A."/>
            <person name="Hernandez B."/>
            <person name="Kovar C."/>
            <person name="Mandapat C."/>
            <person name="Pham C."/>
            <person name="Qu C."/>
            <person name="Jing C."/>
            <person name="Bess C."/>
            <person name="Bandaranaike D."/>
            <person name="Ngo D."/>
            <person name="Ongeri F."/>
            <person name="Arias F."/>
            <person name="Lara F."/>
            <person name="Weissenberger G."/>
            <person name="Kamau G."/>
            <person name="Han H."/>
            <person name="Shen H."/>
            <person name="Dinh H."/>
            <person name="Khalil I."/>
            <person name="Jones J."/>
            <person name="Shafer J."/>
            <person name="Jayaseelan J."/>
            <person name="Quiroz J."/>
            <person name="Blankenburg K."/>
            <person name="Nguyen L."/>
            <person name="Jackson L."/>
            <person name="Francisco L."/>
            <person name="Tang L.-Y."/>
            <person name="Pu L.-L."/>
            <person name="Perales L."/>
            <person name="Lorensuhewa L."/>
            <person name="Munidasa M."/>
            <person name="Coyle M."/>
            <person name="Taylor M."/>
            <person name="Puazo M."/>
            <person name="Firestine M."/>
            <person name="Scheel M."/>
            <person name="Javaid M."/>
            <person name="Wang M."/>
            <person name="Li M."/>
            <person name="Tabassum N."/>
            <person name="Saada N."/>
            <person name="Osuji N."/>
            <person name="Aqrawi P."/>
            <person name="Fu Q."/>
            <person name="Thornton R."/>
            <person name="Raj R."/>
            <person name="Goodspeed R."/>
            <person name="Mata R."/>
            <person name="Najjar R."/>
            <person name="Gubbala S."/>
            <person name="Lee S."/>
            <person name="Denson S."/>
            <person name="Patil S."/>
            <person name="Macmil S."/>
            <person name="Qi S."/>
            <person name="Matskevitch T."/>
            <person name="Palculict T."/>
            <person name="Mathew T."/>
            <person name="Vee V."/>
            <person name="Velamala V."/>
            <person name="Korchina V."/>
            <person name="Cai W."/>
            <person name="Liu W."/>
            <person name="Dai W."/>
            <person name="Zou X."/>
            <person name="Zhu Y."/>
            <person name="Zhang Y."/>
            <person name="Wu Y.-Q."/>
            <person name="Xin Y."/>
            <person name="Nazarath L."/>
            <person name="Kovar C."/>
            <person name="Han Y."/>
            <person name="Muzny D."/>
            <person name="Gibbs R."/>
        </authorList>
    </citation>
    <scope>NUCLEOTIDE SEQUENCE [LARGE SCALE GENOMIC DNA]</scope>
    <source>
        <strain evidence="24">Jacobina</strain>
    </source>
</reference>
<dbReference type="PROSITE" id="PS51918">
    <property type="entry name" value="RADICAL_SAM"/>
    <property type="match status" value="1"/>
</dbReference>
<evidence type="ECO:0000256" key="7">
    <source>
        <dbReference type="ARBA" id="ARBA00012575"/>
    </source>
</evidence>
<keyword evidence="16" id="KW-0501">Molybdenum cofactor biosynthesis</keyword>
<dbReference type="Pfam" id="PF04055">
    <property type="entry name" value="Radical_SAM"/>
    <property type="match status" value="1"/>
</dbReference>
<evidence type="ECO:0000256" key="18">
    <source>
        <dbReference type="ARBA" id="ARBA00048697"/>
    </source>
</evidence>
<evidence type="ECO:0000256" key="1">
    <source>
        <dbReference type="ARBA" id="ARBA00001637"/>
    </source>
</evidence>
<dbReference type="GO" id="GO:0061798">
    <property type="term" value="F:GTP 3',8'-cyclase activity"/>
    <property type="evidence" value="ECO:0007669"/>
    <property type="project" value="UniProtKB-EC"/>
</dbReference>
<dbReference type="UniPathway" id="UPA00344"/>
<dbReference type="SMART" id="SM00729">
    <property type="entry name" value="Elp3"/>
    <property type="match status" value="1"/>
</dbReference>
<dbReference type="FunFam" id="3.20.20.70:FF:000117">
    <property type="entry name" value="molybdenum cofactor biosynthesis protein 1"/>
    <property type="match status" value="1"/>
</dbReference>
<keyword evidence="11" id="KW-0479">Metal-binding</keyword>
<dbReference type="PROSITE" id="PS01305">
    <property type="entry name" value="MOAA_NIFB_PQQE"/>
    <property type="match status" value="1"/>
</dbReference>
<dbReference type="GO" id="GO:0051539">
    <property type="term" value="F:4 iron, 4 sulfur cluster binding"/>
    <property type="evidence" value="ECO:0007669"/>
    <property type="project" value="UniProtKB-KW"/>
</dbReference>
<keyword evidence="15" id="KW-0342">GTP-binding</keyword>
<dbReference type="PANTHER" id="PTHR22960:SF0">
    <property type="entry name" value="MOLYBDENUM COFACTOR BIOSYNTHESIS PROTEIN 1"/>
    <property type="match status" value="1"/>
</dbReference>
<dbReference type="NCBIfam" id="NF006870">
    <property type="entry name" value="PRK09364.1"/>
    <property type="match status" value="1"/>
</dbReference>
<dbReference type="NCBIfam" id="TIGR00581">
    <property type="entry name" value="moaC"/>
    <property type="match status" value="1"/>
</dbReference>
<dbReference type="EMBL" id="AJWK01031412">
    <property type="status" value="NOT_ANNOTATED_CDS"/>
    <property type="molecule type" value="Genomic_DNA"/>
</dbReference>
<dbReference type="EMBL" id="AJWK01031411">
    <property type="status" value="NOT_ANNOTATED_CDS"/>
    <property type="molecule type" value="Genomic_DNA"/>
</dbReference>
<name>A0A1B0CVY7_LUTLO</name>
<evidence type="ECO:0000256" key="16">
    <source>
        <dbReference type="ARBA" id="ARBA00023150"/>
    </source>
</evidence>
<dbReference type="SFLD" id="SFLDS00029">
    <property type="entry name" value="Radical_SAM"/>
    <property type="match status" value="1"/>
</dbReference>
<comment type="pathway">
    <text evidence="3">Cofactor biosynthesis; molybdopterin biosynthesis.</text>
</comment>
<comment type="similarity">
    <text evidence="5">In the N-terminal section; belongs to the radical SAM superfamily. MoaA family.</text>
</comment>
<comment type="catalytic activity">
    <reaction evidence="18">
        <text>GTP + AH2 + S-adenosyl-L-methionine = (8S)-3',8-cyclo-7,8-dihydroguanosine 5'-triphosphate + 5'-deoxyadenosine + L-methionine + A + H(+)</text>
        <dbReference type="Rhea" id="RHEA:49576"/>
        <dbReference type="ChEBI" id="CHEBI:13193"/>
        <dbReference type="ChEBI" id="CHEBI:15378"/>
        <dbReference type="ChEBI" id="CHEBI:17319"/>
        <dbReference type="ChEBI" id="CHEBI:17499"/>
        <dbReference type="ChEBI" id="CHEBI:37565"/>
        <dbReference type="ChEBI" id="CHEBI:57844"/>
        <dbReference type="ChEBI" id="CHEBI:59789"/>
        <dbReference type="ChEBI" id="CHEBI:131766"/>
        <dbReference type="EC" id="4.1.99.22"/>
    </reaction>
</comment>
<evidence type="ECO:0000256" key="17">
    <source>
        <dbReference type="ARBA" id="ARBA00023239"/>
    </source>
</evidence>
<dbReference type="CDD" id="cd21117">
    <property type="entry name" value="Twitch_MoaA"/>
    <property type="match status" value="1"/>
</dbReference>
<dbReference type="InterPro" id="IPR010505">
    <property type="entry name" value="MoaA_twitch"/>
</dbReference>
<comment type="similarity">
    <text evidence="4">In the C-terminal section; belongs to the MoaC family.</text>
</comment>
<dbReference type="SFLD" id="SFLDG01067">
    <property type="entry name" value="SPASM/twitch_domain_containing"/>
    <property type="match status" value="1"/>
</dbReference>